<organism evidence="2 3">
    <name type="scientific">Eumeta variegata</name>
    <name type="common">Bagworm moth</name>
    <name type="synonym">Eumeta japonica</name>
    <dbReference type="NCBI Taxonomy" id="151549"/>
    <lineage>
        <taxon>Eukaryota</taxon>
        <taxon>Metazoa</taxon>
        <taxon>Ecdysozoa</taxon>
        <taxon>Arthropoda</taxon>
        <taxon>Hexapoda</taxon>
        <taxon>Insecta</taxon>
        <taxon>Pterygota</taxon>
        <taxon>Neoptera</taxon>
        <taxon>Endopterygota</taxon>
        <taxon>Lepidoptera</taxon>
        <taxon>Glossata</taxon>
        <taxon>Ditrysia</taxon>
        <taxon>Tineoidea</taxon>
        <taxon>Psychidae</taxon>
        <taxon>Oiketicinae</taxon>
        <taxon>Eumeta</taxon>
    </lineage>
</organism>
<evidence type="ECO:0000313" key="2">
    <source>
        <dbReference type="EMBL" id="GBP70359.1"/>
    </source>
</evidence>
<feature type="compositionally biased region" description="Basic residues" evidence="1">
    <location>
        <begin position="33"/>
        <end position="50"/>
    </location>
</feature>
<sequence>MRTDHKKIFFHLPRSSSPRNRLCNSADASGHNVKLRGKGREARRHIGKRRRGTIAARPDELEFCSAHGSHYGHSSPLPSYRLNVIHIEIGLDLFLEIGFRLQLATRTDIKLDLISVDVKIKIGIELISRSETELELHLVSR</sequence>
<dbReference type="EMBL" id="BGZK01001071">
    <property type="protein sequence ID" value="GBP70359.1"/>
    <property type="molecule type" value="Genomic_DNA"/>
</dbReference>
<accession>A0A4C1Y715</accession>
<name>A0A4C1Y715_EUMVA</name>
<protein>
    <submittedName>
        <fullName evidence="2">Uncharacterized protein</fullName>
    </submittedName>
</protein>
<dbReference type="Proteomes" id="UP000299102">
    <property type="component" value="Unassembled WGS sequence"/>
</dbReference>
<reference evidence="2 3" key="1">
    <citation type="journal article" date="2019" name="Commun. Biol.">
        <title>The bagworm genome reveals a unique fibroin gene that provides high tensile strength.</title>
        <authorList>
            <person name="Kono N."/>
            <person name="Nakamura H."/>
            <person name="Ohtoshi R."/>
            <person name="Tomita M."/>
            <person name="Numata K."/>
            <person name="Arakawa K."/>
        </authorList>
    </citation>
    <scope>NUCLEOTIDE SEQUENCE [LARGE SCALE GENOMIC DNA]</scope>
</reference>
<proteinExistence type="predicted"/>
<comment type="caution">
    <text evidence="2">The sequence shown here is derived from an EMBL/GenBank/DDBJ whole genome shotgun (WGS) entry which is preliminary data.</text>
</comment>
<feature type="region of interest" description="Disordered" evidence="1">
    <location>
        <begin position="20"/>
        <end position="50"/>
    </location>
</feature>
<dbReference type="AlphaFoldDB" id="A0A4C1Y715"/>
<evidence type="ECO:0000256" key="1">
    <source>
        <dbReference type="SAM" id="MobiDB-lite"/>
    </source>
</evidence>
<evidence type="ECO:0000313" key="3">
    <source>
        <dbReference type="Proteomes" id="UP000299102"/>
    </source>
</evidence>
<gene>
    <name evidence="2" type="ORF">EVAR_51682_1</name>
</gene>
<keyword evidence="3" id="KW-1185">Reference proteome</keyword>